<feature type="compositionally biased region" description="Polar residues" evidence="1">
    <location>
        <begin position="361"/>
        <end position="375"/>
    </location>
</feature>
<gene>
    <name evidence="3" type="ORF">HHL09_23505</name>
</gene>
<name>A0A858RRQ5_9BACT</name>
<feature type="chain" id="PRO_5032549177" description="Phage tail collar domain-containing protein" evidence="2">
    <location>
        <begin position="21"/>
        <end position="395"/>
    </location>
</feature>
<sequence length="395" mass="42968">MKTTKSVAAVLAAVCSIASALEDPCDSVLLPSIEVASLDHLSSMEYFSRVDENTWEQRKNEKEFNSSFNILVEGVPLGGEGAASFKEFDERRRAYFKKIEYRADNRSAHEYFRSSLSEAQVRAWINCQMARGRFGFSIIEREVTDSAVTLEIIWIHPPGAPDPLPEYTTSVVGGRVASPLVPTATLFPQGYPLTQGSHVATILRDGDTDLTVTISAGGGLGVGTYKKDAPAKLALAAAIPLGSVISSMLPPQRYAEATGESSRFDGTKSRWVPADGRRVAGSRYSEIIGGAVPDLRGMFLRGLNEFEPGLQRADGYQDPDGSLRRAGQMQGDEFKSHDHKLLGENWMQAMVDGSGVFNDGNSQAKKLTTNPTTTAAGGEETRPKNVAVYYYIRIN</sequence>
<keyword evidence="4" id="KW-1185">Reference proteome</keyword>
<dbReference type="Proteomes" id="UP000501812">
    <property type="component" value="Chromosome"/>
</dbReference>
<accession>A0A858RRQ5</accession>
<keyword evidence="2" id="KW-0732">Signal</keyword>
<dbReference type="EMBL" id="CP051774">
    <property type="protein sequence ID" value="QJE98623.1"/>
    <property type="molecule type" value="Genomic_DNA"/>
</dbReference>
<dbReference type="KEGG" id="luo:HHL09_23505"/>
<evidence type="ECO:0008006" key="5">
    <source>
        <dbReference type="Google" id="ProtNLM"/>
    </source>
</evidence>
<proteinExistence type="predicted"/>
<evidence type="ECO:0000313" key="3">
    <source>
        <dbReference type="EMBL" id="QJE98623.1"/>
    </source>
</evidence>
<evidence type="ECO:0000313" key="4">
    <source>
        <dbReference type="Proteomes" id="UP000501812"/>
    </source>
</evidence>
<reference evidence="3 4" key="1">
    <citation type="submission" date="2020-04" db="EMBL/GenBank/DDBJ databases">
        <title>Luteolibacter sp. G-1-1-1 isolated from soil.</title>
        <authorList>
            <person name="Dahal R.H."/>
        </authorList>
    </citation>
    <scope>NUCLEOTIDE SEQUENCE [LARGE SCALE GENOMIC DNA]</scope>
    <source>
        <strain evidence="3 4">G-1-1-1</strain>
    </source>
</reference>
<dbReference type="AlphaFoldDB" id="A0A858RRQ5"/>
<evidence type="ECO:0000256" key="1">
    <source>
        <dbReference type="SAM" id="MobiDB-lite"/>
    </source>
</evidence>
<protein>
    <recommendedName>
        <fullName evidence="5">Phage tail collar domain-containing protein</fullName>
    </recommendedName>
</protein>
<dbReference type="RefSeq" id="WP_169457110.1">
    <property type="nucleotide sequence ID" value="NZ_CP051774.1"/>
</dbReference>
<feature type="region of interest" description="Disordered" evidence="1">
    <location>
        <begin position="361"/>
        <end position="380"/>
    </location>
</feature>
<dbReference type="SUPFAM" id="SSF88874">
    <property type="entry name" value="Receptor-binding domain of short tail fibre protein gp12"/>
    <property type="match status" value="1"/>
</dbReference>
<evidence type="ECO:0000256" key="2">
    <source>
        <dbReference type="SAM" id="SignalP"/>
    </source>
</evidence>
<organism evidence="3 4">
    <name type="scientific">Luteolibacter luteus</name>
    <dbReference type="NCBI Taxonomy" id="2728835"/>
    <lineage>
        <taxon>Bacteria</taxon>
        <taxon>Pseudomonadati</taxon>
        <taxon>Verrucomicrobiota</taxon>
        <taxon>Verrucomicrobiia</taxon>
        <taxon>Verrucomicrobiales</taxon>
        <taxon>Verrucomicrobiaceae</taxon>
        <taxon>Luteolibacter</taxon>
    </lineage>
</organism>
<feature type="signal peptide" evidence="2">
    <location>
        <begin position="1"/>
        <end position="20"/>
    </location>
</feature>